<gene>
    <name evidence="1" type="ORF">EVAR_19794_1</name>
</gene>
<comment type="caution">
    <text evidence="1">The sequence shown here is derived from an EMBL/GenBank/DDBJ whole genome shotgun (WGS) entry which is preliminary data.</text>
</comment>
<reference evidence="1 2" key="1">
    <citation type="journal article" date="2019" name="Commun. Biol.">
        <title>The bagworm genome reveals a unique fibroin gene that provides high tensile strength.</title>
        <authorList>
            <person name="Kono N."/>
            <person name="Nakamura H."/>
            <person name="Ohtoshi R."/>
            <person name="Tomita M."/>
            <person name="Numata K."/>
            <person name="Arakawa K."/>
        </authorList>
    </citation>
    <scope>NUCLEOTIDE SEQUENCE [LARGE SCALE GENOMIC DNA]</scope>
</reference>
<organism evidence="1 2">
    <name type="scientific">Eumeta variegata</name>
    <name type="common">Bagworm moth</name>
    <name type="synonym">Eumeta japonica</name>
    <dbReference type="NCBI Taxonomy" id="151549"/>
    <lineage>
        <taxon>Eukaryota</taxon>
        <taxon>Metazoa</taxon>
        <taxon>Ecdysozoa</taxon>
        <taxon>Arthropoda</taxon>
        <taxon>Hexapoda</taxon>
        <taxon>Insecta</taxon>
        <taxon>Pterygota</taxon>
        <taxon>Neoptera</taxon>
        <taxon>Endopterygota</taxon>
        <taxon>Lepidoptera</taxon>
        <taxon>Glossata</taxon>
        <taxon>Ditrysia</taxon>
        <taxon>Tineoidea</taxon>
        <taxon>Psychidae</taxon>
        <taxon>Oiketicinae</taxon>
        <taxon>Eumeta</taxon>
    </lineage>
</organism>
<name>A0A4C1URZ8_EUMVA</name>
<sequence>MSDWIPVNGTTTVGVVSPTRRRPGMRKHCTPTVTCEAWLNKEVVQSKKKRCPSFENTTPQGIRSSAACTCEEKQPEVRAYAAIA</sequence>
<proteinExistence type="predicted"/>
<keyword evidence="2" id="KW-1185">Reference proteome</keyword>
<evidence type="ECO:0000313" key="1">
    <source>
        <dbReference type="EMBL" id="GBP28752.1"/>
    </source>
</evidence>
<dbReference type="AlphaFoldDB" id="A0A4C1URZ8"/>
<evidence type="ECO:0000313" key="2">
    <source>
        <dbReference type="Proteomes" id="UP000299102"/>
    </source>
</evidence>
<dbReference type="Proteomes" id="UP000299102">
    <property type="component" value="Unassembled WGS sequence"/>
</dbReference>
<dbReference type="EMBL" id="BGZK01000211">
    <property type="protein sequence ID" value="GBP28752.1"/>
    <property type="molecule type" value="Genomic_DNA"/>
</dbReference>
<accession>A0A4C1URZ8</accession>
<protein>
    <submittedName>
        <fullName evidence="1">Uncharacterized protein</fullName>
    </submittedName>
</protein>